<evidence type="ECO:0000256" key="5">
    <source>
        <dbReference type="ARBA" id="ARBA00022490"/>
    </source>
</evidence>
<comment type="similarity">
    <text evidence="3 17">Belongs to the RNase T2 family.</text>
</comment>
<keyword evidence="8 18" id="KW-0732">Signal</keyword>
<keyword evidence="10" id="KW-0378">Hydrolase</keyword>
<feature type="chain" id="PRO_5020838532" description="Ribonuclease T2-like" evidence="18">
    <location>
        <begin position="23"/>
        <end position="425"/>
    </location>
</feature>
<organism evidence="20 21">
    <name type="scientific">Metschnikowia aff. pulcherrima</name>
    <dbReference type="NCBI Taxonomy" id="2163413"/>
    <lineage>
        <taxon>Eukaryota</taxon>
        <taxon>Fungi</taxon>
        <taxon>Dikarya</taxon>
        <taxon>Ascomycota</taxon>
        <taxon>Saccharomycotina</taxon>
        <taxon>Pichiomycetes</taxon>
        <taxon>Metschnikowiaceae</taxon>
        <taxon>Metschnikowia</taxon>
    </lineage>
</organism>
<dbReference type="CDD" id="cd01061">
    <property type="entry name" value="RNase_T2_euk"/>
    <property type="match status" value="1"/>
</dbReference>
<dbReference type="GO" id="GO:0006401">
    <property type="term" value="P:RNA catabolic process"/>
    <property type="evidence" value="ECO:0007669"/>
    <property type="project" value="UniProtKB-ARBA"/>
</dbReference>
<dbReference type="SUPFAM" id="SSF55895">
    <property type="entry name" value="Ribonuclease Rh-like"/>
    <property type="match status" value="1"/>
</dbReference>
<comment type="subcellular location">
    <subcellularLocation>
        <location evidence="2">Cytoplasm</location>
    </subcellularLocation>
    <subcellularLocation>
        <location evidence="1">Vacuole lumen</location>
    </subcellularLocation>
</comment>
<dbReference type="GO" id="GO:0003723">
    <property type="term" value="F:RNA binding"/>
    <property type="evidence" value="ECO:0007669"/>
    <property type="project" value="InterPro"/>
</dbReference>
<protein>
    <recommendedName>
        <fullName evidence="15">Ribonuclease T2-like</fullName>
        <ecNumber evidence="4">4.6.1.19</ecNumber>
    </recommendedName>
</protein>
<evidence type="ECO:0000256" key="14">
    <source>
        <dbReference type="ARBA" id="ARBA00025494"/>
    </source>
</evidence>
<evidence type="ECO:0000256" key="1">
    <source>
        <dbReference type="ARBA" id="ARBA00004410"/>
    </source>
</evidence>
<dbReference type="EC" id="4.6.1.19" evidence="4"/>
<evidence type="ECO:0000256" key="12">
    <source>
        <dbReference type="ARBA" id="ARBA00023180"/>
    </source>
</evidence>
<evidence type="ECO:0000256" key="7">
    <source>
        <dbReference type="ARBA" id="ARBA00022722"/>
    </source>
</evidence>
<reference evidence="21" key="1">
    <citation type="submission" date="2019-03" db="EMBL/GenBank/DDBJ databases">
        <title>Snf2 controls pulcherriminic acid biosynthesis and connects pigmentation and antifungal activity of the yeast Metschnikowia pulcherrima.</title>
        <authorList>
            <person name="Gore-Lloyd D."/>
            <person name="Sumann I."/>
            <person name="Brachmann A.O."/>
            <person name="Schneeberger K."/>
            <person name="Ortiz-Merino R.A."/>
            <person name="Moreno-Beltran M."/>
            <person name="Schlaefli M."/>
            <person name="Kirner P."/>
            <person name="Santos Kron A."/>
            <person name="Wolfe K.H."/>
            <person name="Piel J."/>
            <person name="Ahrens C.H."/>
            <person name="Henk D."/>
            <person name="Freimoser F.M."/>
        </authorList>
    </citation>
    <scope>NUCLEOTIDE SEQUENCE [LARGE SCALE GENOMIC DNA]</scope>
    <source>
        <strain evidence="21">APC 1.2</strain>
    </source>
</reference>
<proteinExistence type="inferred from homology"/>
<dbReference type="GO" id="GO:0005775">
    <property type="term" value="C:vacuolar lumen"/>
    <property type="evidence" value="ECO:0007669"/>
    <property type="project" value="UniProtKB-SubCell"/>
</dbReference>
<dbReference type="GO" id="GO:0005576">
    <property type="term" value="C:extracellular region"/>
    <property type="evidence" value="ECO:0007669"/>
    <property type="project" value="TreeGrafter"/>
</dbReference>
<dbReference type="EMBL" id="CP034461">
    <property type="protein sequence ID" value="QBM90595.1"/>
    <property type="molecule type" value="Genomic_DNA"/>
</dbReference>
<keyword evidence="7" id="KW-0540">Nuclease</keyword>
<keyword evidence="6" id="KW-0926">Vacuole</keyword>
<dbReference type="GO" id="GO:0033897">
    <property type="term" value="F:ribonuclease T2 activity"/>
    <property type="evidence" value="ECO:0007669"/>
    <property type="project" value="UniProtKB-EC"/>
</dbReference>
<dbReference type="PANTHER" id="PTHR11240:SF22">
    <property type="entry name" value="RIBONUCLEASE T2"/>
    <property type="match status" value="1"/>
</dbReference>
<keyword evidence="21" id="KW-1185">Reference proteome</keyword>
<evidence type="ECO:0000313" key="20">
    <source>
        <dbReference type="EMBL" id="QBM90595.1"/>
    </source>
</evidence>
<dbReference type="InterPro" id="IPR036430">
    <property type="entry name" value="RNase_T2-like_sf"/>
</dbReference>
<keyword evidence="12" id="KW-0325">Glycoprotein</keyword>
<gene>
    <name evidence="20" type="primary">MPUL0F01790</name>
    <name evidence="20" type="ORF">METSCH_F01790</name>
</gene>
<evidence type="ECO:0000256" key="18">
    <source>
        <dbReference type="SAM" id="SignalP"/>
    </source>
</evidence>
<dbReference type="InterPro" id="IPR033697">
    <property type="entry name" value="Ribonuclease_T2_eukaryotic"/>
</dbReference>
<feature type="active site" evidence="16">
    <location>
        <position position="164"/>
    </location>
</feature>
<dbReference type="InterPro" id="IPR001568">
    <property type="entry name" value="RNase_T2-like"/>
</dbReference>
<dbReference type="InterPro" id="IPR057328">
    <property type="entry name" value="RNaseT2L_C"/>
</dbReference>
<evidence type="ECO:0000256" key="13">
    <source>
        <dbReference type="ARBA" id="ARBA00023239"/>
    </source>
</evidence>
<evidence type="ECO:0000256" key="2">
    <source>
        <dbReference type="ARBA" id="ARBA00004496"/>
    </source>
</evidence>
<name>A0A4P6XUQ7_9ASCO</name>
<dbReference type="FunFam" id="3.90.730.10:FF:000004">
    <property type="entry name" value="Ribonuclease T2-like"/>
    <property type="match status" value="1"/>
</dbReference>
<keyword evidence="5" id="KW-0963">Cytoplasm</keyword>
<sequence length="425" mass="47625">MKLFAIITIASAHAALLPSAESLNNENSFFTSKLLSSFARLGSSQSIFTAGAPLCPVNLPLTCTNSTPIHNSCCFESPGGIMLQTQFWDYYPAIGSNDSFTLHGLWPDNCDGSYEQFCDGKLNIKRGDIERIVKNEFKDEELLQKIKKSWKNFNGDDELLWVHEFNKHATCIKTIRPECYGSEYKKDENVYDFLLIAVNLYEKYPTFDFLAEKGIVPSHTQTYTYDEIAEALSSKFEGHNVFFKCNRYQALQEVWYFHYLQGPLTGEEFVPILALAHSNCPKTGIKFIPKGDFRPPPDQPPKTPSQNGNIKLSGHQGCLISNGQWYTQGTCAKFQAKELQFGGVNLISSKGVCGIDETGILNCNRQNMASRFQFQVDKQSGVVSYGGKSDWCLHEEGKHGSGKFAQVPIKLAEKGCQSFEIKLVQ</sequence>
<evidence type="ECO:0000313" key="21">
    <source>
        <dbReference type="Proteomes" id="UP000292447"/>
    </source>
</evidence>
<evidence type="ECO:0000256" key="11">
    <source>
        <dbReference type="ARBA" id="ARBA00023157"/>
    </source>
</evidence>
<evidence type="ECO:0000256" key="4">
    <source>
        <dbReference type="ARBA" id="ARBA00012571"/>
    </source>
</evidence>
<keyword evidence="9" id="KW-0255">Endonuclease</keyword>
<accession>A0A4P6XUQ7</accession>
<keyword evidence="11" id="KW-1015">Disulfide bond</keyword>
<dbReference type="Gene3D" id="3.90.730.10">
    <property type="entry name" value="Ribonuclease T2-like"/>
    <property type="match status" value="1"/>
</dbReference>
<evidence type="ECO:0000256" key="9">
    <source>
        <dbReference type="ARBA" id="ARBA00022759"/>
    </source>
</evidence>
<evidence type="ECO:0000256" key="3">
    <source>
        <dbReference type="ARBA" id="ARBA00007469"/>
    </source>
</evidence>
<dbReference type="PROSITE" id="PS00530">
    <property type="entry name" value="RNASE_T2_1"/>
    <property type="match status" value="1"/>
</dbReference>
<dbReference type="GO" id="GO:0016787">
    <property type="term" value="F:hydrolase activity"/>
    <property type="evidence" value="ECO:0007669"/>
    <property type="project" value="UniProtKB-KW"/>
</dbReference>
<evidence type="ECO:0000256" key="17">
    <source>
        <dbReference type="RuleBase" id="RU004328"/>
    </source>
</evidence>
<evidence type="ECO:0000259" key="19">
    <source>
        <dbReference type="Pfam" id="PF25488"/>
    </source>
</evidence>
<evidence type="ECO:0000256" key="6">
    <source>
        <dbReference type="ARBA" id="ARBA00022554"/>
    </source>
</evidence>
<evidence type="ECO:0000256" key="8">
    <source>
        <dbReference type="ARBA" id="ARBA00022729"/>
    </source>
</evidence>
<dbReference type="InterPro" id="IPR018188">
    <property type="entry name" value="RNase_T2_His_AS_1"/>
</dbReference>
<dbReference type="Pfam" id="PF25488">
    <property type="entry name" value="RNaseT2L_C"/>
    <property type="match status" value="1"/>
</dbReference>
<evidence type="ECO:0000256" key="10">
    <source>
        <dbReference type="ARBA" id="ARBA00022801"/>
    </source>
</evidence>
<dbReference type="InterPro" id="IPR033130">
    <property type="entry name" value="RNase_T2_His_AS_2"/>
</dbReference>
<comment type="function">
    <text evidence="14">Rnase which modulates cell survival under stress conditions. Released from the vacuole to the cytoplasm during stress to promote tRNA and rRNA cleavage and to activate separately a downstream pathway that promotes cell death. Involved in cell size, vacuolar morphology and growth at high temperatures and high salt concentration.</text>
</comment>
<dbReference type="Pfam" id="PF00445">
    <property type="entry name" value="Ribonuclease_T2"/>
    <property type="match status" value="1"/>
</dbReference>
<feature type="domain" description="RNase T2-like C-terminal" evidence="19">
    <location>
        <begin position="307"/>
        <end position="394"/>
    </location>
</feature>
<feature type="active site" evidence="16">
    <location>
        <position position="168"/>
    </location>
</feature>
<dbReference type="Proteomes" id="UP000292447">
    <property type="component" value="Chromosome VI"/>
</dbReference>
<dbReference type="AlphaFoldDB" id="A0A4P6XUQ7"/>
<evidence type="ECO:0000256" key="16">
    <source>
        <dbReference type="PIRSR" id="PIRSR633697-1"/>
    </source>
</evidence>
<keyword evidence="13" id="KW-0456">Lyase</keyword>
<dbReference type="PANTHER" id="PTHR11240">
    <property type="entry name" value="RIBONUCLEASE T2"/>
    <property type="match status" value="1"/>
</dbReference>
<dbReference type="PROSITE" id="PS00531">
    <property type="entry name" value="RNASE_T2_2"/>
    <property type="match status" value="1"/>
</dbReference>
<feature type="signal peptide" evidence="18">
    <location>
        <begin position="1"/>
        <end position="22"/>
    </location>
</feature>
<feature type="active site" evidence="16">
    <location>
        <position position="103"/>
    </location>
</feature>
<evidence type="ECO:0000256" key="15">
    <source>
        <dbReference type="ARBA" id="ARBA00071169"/>
    </source>
</evidence>